<proteinExistence type="predicted"/>
<protein>
    <submittedName>
        <fullName evidence="4">Uncharacterized protein</fullName>
    </submittedName>
</protein>
<accession>A0A0N4ZLN2</accession>
<keyword evidence="2" id="KW-0812">Transmembrane</keyword>
<evidence type="ECO:0000256" key="2">
    <source>
        <dbReference type="SAM" id="Phobius"/>
    </source>
</evidence>
<evidence type="ECO:0000313" key="4">
    <source>
        <dbReference type="WBParaSite" id="PTRK_0000940600.1"/>
    </source>
</evidence>
<keyword evidence="2" id="KW-1133">Transmembrane helix</keyword>
<feature type="region of interest" description="Disordered" evidence="1">
    <location>
        <begin position="70"/>
        <end position="141"/>
    </location>
</feature>
<keyword evidence="2" id="KW-0472">Membrane</keyword>
<organism evidence="3 4">
    <name type="scientific">Parastrongyloides trichosuri</name>
    <name type="common">Possum-specific nematode worm</name>
    <dbReference type="NCBI Taxonomy" id="131310"/>
    <lineage>
        <taxon>Eukaryota</taxon>
        <taxon>Metazoa</taxon>
        <taxon>Ecdysozoa</taxon>
        <taxon>Nematoda</taxon>
        <taxon>Chromadorea</taxon>
        <taxon>Rhabditida</taxon>
        <taxon>Tylenchina</taxon>
        <taxon>Panagrolaimomorpha</taxon>
        <taxon>Strongyloidoidea</taxon>
        <taxon>Strongyloididae</taxon>
        <taxon>Parastrongyloides</taxon>
    </lineage>
</organism>
<evidence type="ECO:0000256" key="1">
    <source>
        <dbReference type="SAM" id="MobiDB-lite"/>
    </source>
</evidence>
<dbReference type="WBParaSite" id="PTRK_0000940600.1">
    <property type="protein sequence ID" value="PTRK_0000940600.1"/>
    <property type="gene ID" value="PTRK_0000940600"/>
</dbReference>
<sequence length="176" mass="20488">MSYFNNFHTLFFIFHLFIVFYLSVQGELRLRSFSVQKASLLSQVPRDDIVIKDVGDVKEGEKTYDFLTSTKKKQKTSSLRPTTIRPTTGRPTSPNKKPTPKPRPSQRPSSYKTTQKRTTTKATTSVLTTEPSYTLVPKDDDDDYAAYYDYKENGQTNEPPEEYFYYYETEEPEKEN</sequence>
<evidence type="ECO:0000313" key="3">
    <source>
        <dbReference type="Proteomes" id="UP000038045"/>
    </source>
</evidence>
<dbReference type="Proteomes" id="UP000038045">
    <property type="component" value="Unplaced"/>
</dbReference>
<feature type="transmembrane region" description="Helical" evidence="2">
    <location>
        <begin position="6"/>
        <end position="24"/>
    </location>
</feature>
<feature type="compositionally biased region" description="Low complexity" evidence="1">
    <location>
        <begin position="120"/>
        <end position="129"/>
    </location>
</feature>
<reference evidence="4" key="1">
    <citation type="submission" date="2017-02" db="UniProtKB">
        <authorList>
            <consortium name="WormBaseParasite"/>
        </authorList>
    </citation>
    <scope>IDENTIFICATION</scope>
</reference>
<feature type="compositionally biased region" description="Low complexity" evidence="1">
    <location>
        <begin position="76"/>
        <end position="96"/>
    </location>
</feature>
<dbReference type="AlphaFoldDB" id="A0A0N4ZLN2"/>
<keyword evidence="3" id="KW-1185">Reference proteome</keyword>
<name>A0A0N4ZLN2_PARTI</name>